<dbReference type="InterPro" id="IPR002881">
    <property type="entry name" value="DUF58"/>
</dbReference>
<protein>
    <recommendedName>
        <fullName evidence="2">DUF58 domain-containing protein</fullName>
    </recommendedName>
</protein>
<feature type="transmembrane region" description="Helical" evidence="1">
    <location>
        <begin position="29"/>
        <end position="47"/>
    </location>
</feature>
<dbReference type="STRING" id="926569.ANT_19670"/>
<dbReference type="PANTHER" id="PTHR34351:SF2">
    <property type="entry name" value="DUF58 DOMAIN-CONTAINING PROTEIN"/>
    <property type="match status" value="1"/>
</dbReference>
<keyword evidence="1" id="KW-1133">Transmembrane helix</keyword>
<dbReference type="HOGENOM" id="CLU_026152_3_1_0"/>
<evidence type="ECO:0000259" key="2">
    <source>
        <dbReference type="Pfam" id="PF01882"/>
    </source>
</evidence>
<dbReference type="Proteomes" id="UP000008922">
    <property type="component" value="Chromosome"/>
</dbReference>
<dbReference type="EMBL" id="AP012029">
    <property type="protein sequence ID" value="BAJ63993.1"/>
    <property type="molecule type" value="Genomic_DNA"/>
</dbReference>
<dbReference type="KEGG" id="atm:ANT_19670"/>
<name>E8N6C9_ANATU</name>
<dbReference type="InParanoid" id="E8N6C9"/>
<dbReference type="PANTHER" id="PTHR34351">
    <property type="entry name" value="SLR1927 PROTEIN-RELATED"/>
    <property type="match status" value="1"/>
</dbReference>
<evidence type="ECO:0000313" key="4">
    <source>
        <dbReference type="Proteomes" id="UP000008922"/>
    </source>
</evidence>
<feature type="domain" description="DUF58" evidence="2">
    <location>
        <begin position="206"/>
        <end position="358"/>
    </location>
</feature>
<dbReference type="RefSeq" id="WP_013560366.1">
    <property type="nucleotide sequence ID" value="NC_014960.1"/>
</dbReference>
<gene>
    <name evidence="3" type="ordered locus">ANT_19670</name>
</gene>
<keyword evidence="1" id="KW-0812">Transmembrane</keyword>
<keyword evidence="4" id="KW-1185">Reference proteome</keyword>
<dbReference type="Pfam" id="PF01882">
    <property type="entry name" value="DUF58"/>
    <property type="match status" value="1"/>
</dbReference>
<dbReference type="OrthoDB" id="9789943at2"/>
<dbReference type="AlphaFoldDB" id="E8N6C9"/>
<sequence>MNPIAWIPLLALLFFMGIALQAQWLIYFSATVLLVFGAAHFWTIHALDRVSYRRRFRYRRGFPGEESHVSIEISNQKILPLSWIKTEDPWALQVSPTDEALLAPSPIEGEGWLVNVANLRWFGKINRHFTLRFGKRGIYSIGDTRLYSGDLFGISQRESVLSNREFLTVFPALLPYEMLGLQTEDPFGETQAKNTLFEDPTRFIGIRPYHPEDGFRRIHWAATARSGQLQSKILQPVSARTLAVCLNLSTSEQFWLGYSSPLLEKMISAAATLCYYGIQHRYSVGLYANGCLANADQPFRIQPGETQQHLVHLLEALAGITPYIPQPFEAFLTESLPHIPFGTTLLIITALLSDPLAEMLIRLRTIRRQMVLYKVGEAPHLTLPGIRTIHIP</sequence>
<accession>E8N6C9</accession>
<keyword evidence="1" id="KW-0472">Membrane</keyword>
<evidence type="ECO:0000313" key="3">
    <source>
        <dbReference type="EMBL" id="BAJ63993.1"/>
    </source>
</evidence>
<dbReference type="eggNOG" id="COG1721">
    <property type="taxonomic scope" value="Bacteria"/>
</dbReference>
<organism evidence="3 4">
    <name type="scientific">Anaerolinea thermophila (strain DSM 14523 / JCM 11388 / NBRC 100420 / UNI-1)</name>
    <dbReference type="NCBI Taxonomy" id="926569"/>
    <lineage>
        <taxon>Bacteria</taxon>
        <taxon>Bacillati</taxon>
        <taxon>Chloroflexota</taxon>
        <taxon>Anaerolineae</taxon>
        <taxon>Anaerolineales</taxon>
        <taxon>Anaerolineaceae</taxon>
        <taxon>Anaerolinea</taxon>
    </lineage>
</organism>
<evidence type="ECO:0000256" key="1">
    <source>
        <dbReference type="SAM" id="Phobius"/>
    </source>
</evidence>
<reference evidence="3 4" key="1">
    <citation type="submission" date="2010-12" db="EMBL/GenBank/DDBJ databases">
        <title>Whole genome sequence of Anaerolinea thermophila UNI-1.</title>
        <authorList>
            <person name="Narita-Yamada S."/>
            <person name="Kishi E."/>
            <person name="Watanabe Y."/>
            <person name="Takasaki K."/>
            <person name="Ankai A."/>
            <person name="Oguchi A."/>
            <person name="Fukui S."/>
            <person name="Takahashi M."/>
            <person name="Yashiro I."/>
            <person name="Hosoyama A."/>
            <person name="Sekiguchi Y."/>
            <person name="Hanada S."/>
            <person name="Fujita N."/>
        </authorList>
    </citation>
    <scope>NUCLEOTIDE SEQUENCE [LARGE SCALE GENOMIC DNA]</scope>
    <source>
        <strain evidence="4">DSM 14523 / JCM 11388 / NBRC 100420 / UNI-1</strain>
    </source>
</reference>
<proteinExistence type="predicted"/>